<dbReference type="Proteomes" id="UP000001745">
    <property type="component" value="Unassembled WGS sequence"/>
</dbReference>
<dbReference type="EMBL" id="EQ962652">
    <property type="protein sequence ID" value="EED22700.1"/>
    <property type="molecule type" value="Genomic_DNA"/>
</dbReference>
<keyword evidence="2" id="KW-1185">Reference proteome</keyword>
<organism evidence="1 2">
    <name type="scientific">Talaromyces stipitatus (strain ATCC 10500 / CBS 375.48 / QM 6759 / NRRL 1006)</name>
    <name type="common">Penicillium stipitatum</name>
    <dbReference type="NCBI Taxonomy" id="441959"/>
    <lineage>
        <taxon>Eukaryota</taxon>
        <taxon>Fungi</taxon>
        <taxon>Dikarya</taxon>
        <taxon>Ascomycota</taxon>
        <taxon>Pezizomycotina</taxon>
        <taxon>Eurotiomycetes</taxon>
        <taxon>Eurotiomycetidae</taxon>
        <taxon>Eurotiales</taxon>
        <taxon>Trichocomaceae</taxon>
        <taxon>Talaromyces</taxon>
        <taxon>Talaromyces sect. Talaromyces</taxon>
    </lineage>
</organism>
<dbReference type="GeneID" id="8108486"/>
<dbReference type="OrthoDB" id="4551588at2759"/>
<dbReference type="VEuPathDB" id="FungiDB:TSTA_061880"/>
<dbReference type="HOGENOM" id="CLU_1035038_0_0_1"/>
<sequence length="269" mass="31288">MLRCAHRELHKPYIFRLPALSHGSSIDESSLRALEMSLDKIKSKAIPLEWDLFLAYPQTGDELRKIQQHCKAKLLGDFPFSDYVEDEYQWQASLCCSLEAYRNTGKEWLDWMELTLKAAKSFELQAAHKIADVSPQHFAATKFRCLKPLWVVWGKKTEEGTAEETKELNSFLEDHGISVADAPHILPLRYGLFEVWFEENRRAELRKLFSKTYTDFDEDSPLVRFQGYCESLRIVLDAYKKQSNFWGEVDVIVKRRMDELGALTSRAKI</sequence>
<protein>
    <submittedName>
        <fullName evidence="1">Uncharacterized protein</fullName>
    </submittedName>
</protein>
<dbReference type="InParanoid" id="B8LX50"/>
<evidence type="ECO:0000313" key="2">
    <source>
        <dbReference type="Proteomes" id="UP000001745"/>
    </source>
</evidence>
<dbReference type="RefSeq" id="XP_002340087.1">
    <property type="nucleotide sequence ID" value="XM_002340046.1"/>
</dbReference>
<proteinExistence type="predicted"/>
<evidence type="ECO:0000313" key="1">
    <source>
        <dbReference type="EMBL" id="EED22700.1"/>
    </source>
</evidence>
<reference evidence="2" key="1">
    <citation type="journal article" date="2015" name="Genome Announc.">
        <title>Genome sequence of the AIDS-associated pathogen Penicillium marneffei (ATCC18224) and its near taxonomic relative Talaromyces stipitatus (ATCC10500).</title>
        <authorList>
            <person name="Nierman W.C."/>
            <person name="Fedorova-Abrams N.D."/>
            <person name="Andrianopoulos A."/>
        </authorList>
    </citation>
    <scope>NUCLEOTIDE SEQUENCE [LARGE SCALE GENOMIC DNA]</scope>
    <source>
        <strain evidence="2">ATCC 10500 / CBS 375.48 / QM 6759 / NRRL 1006</strain>
    </source>
</reference>
<gene>
    <name evidence="1" type="ORF">TSTA_061880</name>
</gene>
<name>B8LX50_TALSN</name>
<dbReference type="AlphaFoldDB" id="B8LX50"/>
<accession>B8LX50</accession>